<evidence type="ECO:0000256" key="1">
    <source>
        <dbReference type="ARBA" id="ARBA00008798"/>
    </source>
</evidence>
<dbReference type="PROSITE" id="PS00717">
    <property type="entry name" value="SIGMA54_1"/>
    <property type="match status" value="1"/>
</dbReference>
<dbReference type="PRINTS" id="PR00045">
    <property type="entry name" value="SIGMA54FCT"/>
</dbReference>
<dbReference type="NCBIfam" id="NF009118">
    <property type="entry name" value="PRK12469.1"/>
    <property type="match status" value="1"/>
</dbReference>
<dbReference type="Gene3D" id="1.10.10.60">
    <property type="entry name" value="Homeodomain-like"/>
    <property type="match status" value="1"/>
</dbReference>
<dbReference type="RefSeq" id="WP_066066125.1">
    <property type="nucleotide sequence ID" value="NZ_CP013015.1"/>
</dbReference>
<dbReference type="PROSITE" id="PS50044">
    <property type="entry name" value="SIGMA54_3"/>
    <property type="match status" value="1"/>
</dbReference>
<keyword evidence="5" id="KW-0805">Transcription regulation</keyword>
<dbReference type="InterPro" id="IPR000394">
    <property type="entry name" value="RNA_pol_sigma_54"/>
</dbReference>
<dbReference type="Proteomes" id="UP000070560">
    <property type="component" value="Chromosome"/>
</dbReference>
<feature type="domain" description="RNA polymerase sigma factor 54 core-binding" evidence="10">
    <location>
        <begin position="100"/>
        <end position="287"/>
    </location>
</feature>
<dbReference type="GO" id="GO:0016987">
    <property type="term" value="F:sigma factor activity"/>
    <property type="evidence" value="ECO:0007669"/>
    <property type="project" value="UniProtKB-KW"/>
</dbReference>
<evidence type="ECO:0000256" key="6">
    <source>
        <dbReference type="ARBA" id="ARBA00023082"/>
    </source>
</evidence>
<dbReference type="OrthoDB" id="9814402at2"/>
<dbReference type="KEGG" id="daw:HS1_002467"/>
<comment type="similarity">
    <text evidence="1">Belongs to the sigma-54 factor family.</text>
</comment>
<dbReference type="PROSITE" id="PS00718">
    <property type="entry name" value="SIGMA54_2"/>
    <property type="match status" value="1"/>
</dbReference>
<keyword evidence="2" id="KW-0240">DNA-directed RNA polymerase</keyword>
<dbReference type="Pfam" id="PF04963">
    <property type="entry name" value="Sigma54_CBD"/>
    <property type="match status" value="1"/>
</dbReference>
<keyword evidence="7" id="KW-0238">DNA-binding</keyword>
<dbReference type="Pfam" id="PF00309">
    <property type="entry name" value="Sigma54_AID"/>
    <property type="match status" value="1"/>
</dbReference>
<evidence type="ECO:0000313" key="12">
    <source>
        <dbReference type="Proteomes" id="UP000070560"/>
    </source>
</evidence>
<evidence type="ECO:0000256" key="3">
    <source>
        <dbReference type="ARBA" id="ARBA00022679"/>
    </source>
</evidence>
<protein>
    <submittedName>
        <fullName evidence="11">RNA polymerase sigma54 factor</fullName>
    </submittedName>
</protein>
<dbReference type="Gene3D" id="1.10.10.1330">
    <property type="entry name" value="RNA polymerase sigma-54 factor, core-binding domain"/>
    <property type="match status" value="1"/>
</dbReference>
<dbReference type="PIRSF" id="PIRSF000774">
    <property type="entry name" value="RpoN"/>
    <property type="match status" value="1"/>
</dbReference>
<gene>
    <name evidence="11" type="ORF">HS1_002467</name>
</gene>
<dbReference type="InterPro" id="IPR007634">
    <property type="entry name" value="RNA_pol_sigma_54_DNA-bd"/>
</dbReference>
<dbReference type="Pfam" id="PF04552">
    <property type="entry name" value="Sigma54_DBD"/>
    <property type="match status" value="1"/>
</dbReference>
<evidence type="ECO:0000256" key="8">
    <source>
        <dbReference type="ARBA" id="ARBA00023163"/>
    </source>
</evidence>
<evidence type="ECO:0000259" key="9">
    <source>
        <dbReference type="Pfam" id="PF04552"/>
    </source>
</evidence>
<name>A0A7V1K5S7_DESA2</name>
<dbReference type="GO" id="GO:0016779">
    <property type="term" value="F:nucleotidyltransferase activity"/>
    <property type="evidence" value="ECO:0007669"/>
    <property type="project" value="UniProtKB-KW"/>
</dbReference>
<evidence type="ECO:0000313" key="11">
    <source>
        <dbReference type="EMBL" id="AMM42249.1"/>
    </source>
</evidence>
<dbReference type="GO" id="GO:0006352">
    <property type="term" value="P:DNA-templated transcription initiation"/>
    <property type="evidence" value="ECO:0007669"/>
    <property type="project" value="InterPro"/>
</dbReference>
<dbReference type="EMBL" id="CP013015">
    <property type="protein sequence ID" value="AMM42249.1"/>
    <property type="molecule type" value="Genomic_DNA"/>
</dbReference>
<accession>A0A7V1K5S7</accession>
<feature type="domain" description="RNA polymerase sigma factor 54 DNA-binding" evidence="9">
    <location>
        <begin position="302"/>
        <end position="459"/>
    </location>
</feature>
<evidence type="ECO:0000256" key="5">
    <source>
        <dbReference type="ARBA" id="ARBA00023015"/>
    </source>
</evidence>
<evidence type="ECO:0000259" key="10">
    <source>
        <dbReference type="Pfam" id="PF04963"/>
    </source>
</evidence>
<keyword evidence="12" id="KW-1185">Reference proteome</keyword>
<evidence type="ECO:0000256" key="2">
    <source>
        <dbReference type="ARBA" id="ARBA00022478"/>
    </source>
</evidence>
<dbReference type="GO" id="GO:0000428">
    <property type="term" value="C:DNA-directed RNA polymerase complex"/>
    <property type="evidence" value="ECO:0007669"/>
    <property type="project" value="UniProtKB-KW"/>
</dbReference>
<proteinExistence type="inferred from homology"/>
<keyword evidence="8" id="KW-0804">Transcription</keyword>
<keyword evidence="3" id="KW-0808">Transferase</keyword>
<dbReference type="GO" id="GO:0001216">
    <property type="term" value="F:DNA-binding transcription activator activity"/>
    <property type="evidence" value="ECO:0007669"/>
    <property type="project" value="InterPro"/>
</dbReference>
<dbReference type="PANTHER" id="PTHR32248">
    <property type="entry name" value="RNA POLYMERASE SIGMA-54 FACTOR"/>
    <property type="match status" value="1"/>
</dbReference>
<dbReference type="InterPro" id="IPR038709">
    <property type="entry name" value="RpoN_core-bd_sf"/>
</dbReference>
<dbReference type="NCBIfam" id="TIGR02395">
    <property type="entry name" value="rpoN_sigma"/>
    <property type="match status" value="1"/>
</dbReference>
<evidence type="ECO:0000256" key="7">
    <source>
        <dbReference type="ARBA" id="ARBA00023125"/>
    </source>
</evidence>
<dbReference type="InterPro" id="IPR007046">
    <property type="entry name" value="RNA_pol_sigma_54_core-bd"/>
</dbReference>
<organism evidence="11 12">
    <name type="scientific">Desulfofervidus auxilii</name>
    <dbReference type="NCBI Taxonomy" id="1621989"/>
    <lineage>
        <taxon>Bacteria</taxon>
        <taxon>Pseudomonadati</taxon>
        <taxon>Thermodesulfobacteriota</taxon>
        <taxon>Candidatus Desulfofervidia</taxon>
        <taxon>Candidatus Desulfofervidales</taxon>
        <taxon>Candidatus Desulfofervidaceae</taxon>
        <taxon>Candidatus Desulfofervidus</taxon>
    </lineage>
</organism>
<keyword evidence="4" id="KW-0548">Nucleotidyltransferase</keyword>
<evidence type="ECO:0000256" key="4">
    <source>
        <dbReference type="ARBA" id="ARBA00022695"/>
    </source>
</evidence>
<dbReference type="AlphaFoldDB" id="A0A7V1K5S7"/>
<keyword evidence="6" id="KW-0731">Sigma factor</keyword>
<dbReference type="GO" id="GO:0003677">
    <property type="term" value="F:DNA binding"/>
    <property type="evidence" value="ECO:0007669"/>
    <property type="project" value="UniProtKB-KW"/>
</dbReference>
<sequence>MELKQQLHLSQQLIITPQLQQAIKLLQLSRLELLNTIKNEIETNPVLEDDSFQTIESEGKKEEEEEKEEFLRYFWEQYAQDSYLKERGLQEREEHEDTFLENISVKSSSLDEHLLWQLRFAEMTQKEKQIAQFIIGNLNGDGYLVNPLEEIANQTKVDLQEVERVLQKIQEFDPPGIAARDLKECLLLQLKYFKVKNPLVKTIITDYLHFLEKKDLKGIANHLKVPIEKIREAVEIILQLEPKPGRQYSDETVIYIIPDLYVYRVEDNFVIALNEEGFPNLRINNYYVKLMNQNDLPLKAREFIHEKLKSATWLIKSLYQRQRTLYRVATSIFEFQRPFLEKGVGYLRPLVLKDVARALGLHESTVSRVTTNKYVQTPHGLFELKFFFNSGISAVSGDVLAAESIKAKIREIIASEDPSKPYSDQKIASFLRKEGINIARRTVAKYREAIGILPSNQRKCLL</sequence>
<reference evidence="11 12" key="1">
    <citation type="submission" date="2015-10" db="EMBL/GenBank/DDBJ databases">
        <title>Candidatus Desulfofervidus auxilii, a hydrogenotrophic sulfate-reducing bacterium involved in the thermophilic anaerobic oxidation of methane.</title>
        <authorList>
            <person name="Krukenberg V."/>
            <person name="Richter M."/>
            <person name="Wegener G."/>
        </authorList>
    </citation>
    <scope>NUCLEOTIDE SEQUENCE [LARGE SCALE GENOMIC DNA]</scope>
    <source>
        <strain evidence="11 12">HS1</strain>
    </source>
</reference>
<dbReference type="PANTHER" id="PTHR32248:SF4">
    <property type="entry name" value="RNA POLYMERASE SIGMA-54 FACTOR"/>
    <property type="match status" value="1"/>
</dbReference>